<feature type="domain" description="DUF7924" evidence="1">
    <location>
        <begin position="105"/>
        <end position="267"/>
    </location>
</feature>
<organism evidence="2 3">
    <name type="scientific">Trematosphaeria pertusa</name>
    <dbReference type="NCBI Taxonomy" id="390896"/>
    <lineage>
        <taxon>Eukaryota</taxon>
        <taxon>Fungi</taxon>
        <taxon>Dikarya</taxon>
        <taxon>Ascomycota</taxon>
        <taxon>Pezizomycotina</taxon>
        <taxon>Dothideomycetes</taxon>
        <taxon>Pleosporomycetidae</taxon>
        <taxon>Pleosporales</taxon>
        <taxon>Massarineae</taxon>
        <taxon>Trematosphaeriaceae</taxon>
        <taxon>Trematosphaeria</taxon>
    </lineage>
</organism>
<evidence type="ECO:0000259" key="1">
    <source>
        <dbReference type="Pfam" id="PF25545"/>
    </source>
</evidence>
<feature type="non-terminal residue" evidence="2">
    <location>
        <position position="281"/>
    </location>
</feature>
<evidence type="ECO:0000313" key="3">
    <source>
        <dbReference type="Proteomes" id="UP000800094"/>
    </source>
</evidence>
<sequence length="281" mass="31394">TKERYALFRIMYEDGEDLPEELAEHVAMLKAPREAPSPNAAELSSRALTARSFGEQDGIDTLKAKLFFRGAIDGGTPFTAVTARTNLSSRFIPQRPVPPGVAPIEQPQPDQAVGYLPTKTACRSKLKAPFTREEEDLISLFTLSPEVHFPYFTAQWKSPFKGQTHEQAIPQGARDGATIINYLHTFYQKARGTNPTLVETCHVSATVDLRTVILWIHWRSPDGSYHMEQIEAGFLDKERDNIGIRAILRNIEDYALSARLESIKTAIDQLKSNPSALSKPE</sequence>
<reference evidence="2" key="1">
    <citation type="journal article" date="2020" name="Stud. Mycol.">
        <title>101 Dothideomycetes genomes: a test case for predicting lifestyles and emergence of pathogens.</title>
        <authorList>
            <person name="Haridas S."/>
            <person name="Albert R."/>
            <person name="Binder M."/>
            <person name="Bloem J."/>
            <person name="Labutti K."/>
            <person name="Salamov A."/>
            <person name="Andreopoulos B."/>
            <person name="Baker S."/>
            <person name="Barry K."/>
            <person name="Bills G."/>
            <person name="Bluhm B."/>
            <person name="Cannon C."/>
            <person name="Castanera R."/>
            <person name="Culley D."/>
            <person name="Daum C."/>
            <person name="Ezra D."/>
            <person name="Gonzalez J."/>
            <person name="Henrissat B."/>
            <person name="Kuo A."/>
            <person name="Liang C."/>
            <person name="Lipzen A."/>
            <person name="Lutzoni F."/>
            <person name="Magnuson J."/>
            <person name="Mondo S."/>
            <person name="Nolan M."/>
            <person name="Ohm R."/>
            <person name="Pangilinan J."/>
            <person name="Park H.-J."/>
            <person name="Ramirez L."/>
            <person name="Alfaro M."/>
            <person name="Sun H."/>
            <person name="Tritt A."/>
            <person name="Yoshinaga Y."/>
            <person name="Zwiers L.-H."/>
            <person name="Turgeon B."/>
            <person name="Goodwin S."/>
            <person name="Spatafora J."/>
            <person name="Crous P."/>
            <person name="Grigoriev I."/>
        </authorList>
    </citation>
    <scope>NUCLEOTIDE SEQUENCE</scope>
    <source>
        <strain evidence="2">CBS 122368</strain>
    </source>
</reference>
<accession>A0A6A6IGE4</accession>
<dbReference type="InterPro" id="IPR057684">
    <property type="entry name" value="DUF7924"/>
</dbReference>
<name>A0A6A6IGE4_9PLEO</name>
<protein>
    <recommendedName>
        <fullName evidence="1">DUF7924 domain-containing protein</fullName>
    </recommendedName>
</protein>
<evidence type="ECO:0000313" key="2">
    <source>
        <dbReference type="EMBL" id="KAF2248603.1"/>
    </source>
</evidence>
<dbReference type="Proteomes" id="UP000800094">
    <property type="component" value="Unassembled WGS sequence"/>
</dbReference>
<dbReference type="Pfam" id="PF25545">
    <property type="entry name" value="DUF7924"/>
    <property type="match status" value="1"/>
</dbReference>
<gene>
    <name evidence="2" type="ORF">BU26DRAFT_405887</name>
</gene>
<feature type="non-terminal residue" evidence="2">
    <location>
        <position position="1"/>
    </location>
</feature>
<dbReference type="PANTHER" id="PTHR42470">
    <property type="entry name" value="VAST DOMAIN-CONTAINING PROTEIN"/>
    <property type="match status" value="1"/>
</dbReference>
<dbReference type="OrthoDB" id="5426775at2759"/>
<dbReference type="AlphaFoldDB" id="A0A6A6IGE4"/>
<dbReference type="EMBL" id="ML987196">
    <property type="protein sequence ID" value="KAF2248603.1"/>
    <property type="molecule type" value="Genomic_DNA"/>
</dbReference>
<dbReference type="RefSeq" id="XP_033683607.1">
    <property type="nucleotide sequence ID" value="XM_033822861.1"/>
</dbReference>
<dbReference type="PANTHER" id="PTHR42470:SF1">
    <property type="entry name" value="VAST DOMAIN-CONTAINING PROTEIN"/>
    <property type="match status" value="1"/>
</dbReference>
<dbReference type="GeneID" id="54576191"/>
<keyword evidence="3" id="KW-1185">Reference proteome</keyword>
<proteinExistence type="predicted"/>